<accession>A0AAV7VGZ7</accession>
<dbReference type="Proteomes" id="UP001066276">
    <property type="component" value="Chromosome 2_1"/>
</dbReference>
<dbReference type="EMBL" id="JANPWB010000003">
    <property type="protein sequence ID" value="KAJ1200884.1"/>
    <property type="molecule type" value="Genomic_DNA"/>
</dbReference>
<organism evidence="1 2">
    <name type="scientific">Pleurodeles waltl</name>
    <name type="common">Iberian ribbed newt</name>
    <dbReference type="NCBI Taxonomy" id="8319"/>
    <lineage>
        <taxon>Eukaryota</taxon>
        <taxon>Metazoa</taxon>
        <taxon>Chordata</taxon>
        <taxon>Craniata</taxon>
        <taxon>Vertebrata</taxon>
        <taxon>Euteleostomi</taxon>
        <taxon>Amphibia</taxon>
        <taxon>Batrachia</taxon>
        <taxon>Caudata</taxon>
        <taxon>Salamandroidea</taxon>
        <taxon>Salamandridae</taxon>
        <taxon>Pleurodelinae</taxon>
        <taxon>Pleurodeles</taxon>
    </lineage>
</organism>
<reference evidence="1" key="1">
    <citation type="journal article" date="2022" name="bioRxiv">
        <title>Sequencing and chromosome-scale assembly of the giantPleurodeles waltlgenome.</title>
        <authorList>
            <person name="Brown T."/>
            <person name="Elewa A."/>
            <person name="Iarovenko S."/>
            <person name="Subramanian E."/>
            <person name="Araus A.J."/>
            <person name="Petzold A."/>
            <person name="Susuki M."/>
            <person name="Suzuki K.-i.T."/>
            <person name="Hayashi T."/>
            <person name="Toyoda A."/>
            <person name="Oliveira C."/>
            <person name="Osipova E."/>
            <person name="Leigh N.D."/>
            <person name="Simon A."/>
            <person name="Yun M.H."/>
        </authorList>
    </citation>
    <scope>NUCLEOTIDE SEQUENCE</scope>
    <source>
        <strain evidence="1">20211129_DDA</strain>
        <tissue evidence="1">Liver</tissue>
    </source>
</reference>
<proteinExistence type="predicted"/>
<evidence type="ECO:0000313" key="1">
    <source>
        <dbReference type="EMBL" id="KAJ1200884.1"/>
    </source>
</evidence>
<protein>
    <submittedName>
        <fullName evidence="1">Uncharacterized protein</fullName>
    </submittedName>
</protein>
<keyword evidence="2" id="KW-1185">Reference proteome</keyword>
<gene>
    <name evidence="1" type="ORF">NDU88_004705</name>
</gene>
<name>A0AAV7VGZ7_PLEWA</name>
<comment type="caution">
    <text evidence="1">The sequence shown here is derived from an EMBL/GenBank/DDBJ whole genome shotgun (WGS) entry which is preliminary data.</text>
</comment>
<evidence type="ECO:0000313" key="2">
    <source>
        <dbReference type="Proteomes" id="UP001066276"/>
    </source>
</evidence>
<dbReference type="AlphaFoldDB" id="A0AAV7VGZ7"/>
<sequence length="84" mass="9004">MQSDARPGVVSGAVNNVRTDRALLEERRDGALSILSGLSAGRTAEWSRRVRALGAFGKAFWAPAVVFGPCYCVRWEPAGGVTRV</sequence>